<dbReference type="Proteomes" id="UP000001542">
    <property type="component" value="Unassembled WGS sequence"/>
</dbReference>
<dbReference type="VEuPathDB" id="TrichDB:TVAGG3_0998950"/>
<organism evidence="1 2">
    <name type="scientific">Trichomonas vaginalis (strain ATCC PRA-98 / G3)</name>
    <dbReference type="NCBI Taxonomy" id="412133"/>
    <lineage>
        <taxon>Eukaryota</taxon>
        <taxon>Metamonada</taxon>
        <taxon>Parabasalia</taxon>
        <taxon>Trichomonadida</taxon>
        <taxon>Trichomonadidae</taxon>
        <taxon>Trichomonas</taxon>
    </lineage>
</organism>
<sequence>MSKGKLTPPKTYHQNVIASGTKKINDFKVDCLYKLDDLKLKHLAEIQKFNDYWASEEILVRYSSPSPELQDLYHQEEKLVEFKEYAQAANIRQYRISLEEKETKESQEKLLSDAKSKLRILEKKHQYELERLEAYFQEGIRKLQYKKENDAIMFQKRLIKLNKDHENPIDRAPLPASWRFSEMGTQTPMAVTTPRTRVKFANFKKTKPIVKLELHGITSRPSTCIQRVRIQL</sequence>
<gene>
    <name evidence="1" type="ORF">TVAG_198530</name>
</gene>
<keyword evidence="2" id="KW-1185">Reference proteome</keyword>
<protein>
    <submittedName>
        <fullName evidence="1">Uncharacterized protein</fullName>
    </submittedName>
</protein>
<evidence type="ECO:0000313" key="1">
    <source>
        <dbReference type="EMBL" id="EAY21414.1"/>
    </source>
</evidence>
<dbReference type="KEGG" id="tva:5466964"/>
<reference evidence="1" key="1">
    <citation type="submission" date="2006-10" db="EMBL/GenBank/DDBJ databases">
        <authorList>
            <person name="Amadeo P."/>
            <person name="Zhao Q."/>
            <person name="Wortman J."/>
            <person name="Fraser-Liggett C."/>
            <person name="Carlton J."/>
        </authorList>
    </citation>
    <scope>NUCLEOTIDE SEQUENCE</scope>
    <source>
        <strain evidence="1">G3</strain>
    </source>
</reference>
<accession>A2DDN8</accession>
<dbReference type="PANTHER" id="PTHR47026:SF2">
    <property type="entry name" value="FLAGELLAR ASSOCIATED PROTEIN"/>
    <property type="match status" value="1"/>
</dbReference>
<dbReference type="RefSeq" id="XP_001582400.1">
    <property type="nucleotide sequence ID" value="XM_001582350.1"/>
</dbReference>
<dbReference type="InParanoid" id="A2DDN8"/>
<proteinExistence type="predicted"/>
<dbReference type="VEuPathDB" id="TrichDB:TVAG_198530"/>
<dbReference type="AlphaFoldDB" id="A2DDN8"/>
<reference evidence="1" key="2">
    <citation type="journal article" date="2007" name="Science">
        <title>Draft genome sequence of the sexually transmitted pathogen Trichomonas vaginalis.</title>
        <authorList>
            <person name="Carlton J.M."/>
            <person name="Hirt R.P."/>
            <person name="Silva J.C."/>
            <person name="Delcher A.L."/>
            <person name="Schatz M."/>
            <person name="Zhao Q."/>
            <person name="Wortman J.R."/>
            <person name="Bidwell S.L."/>
            <person name="Alsmark U.C.M."/>
            <person name="Besteiro S."/>
            <person name="Sicheritz-Ponten T."/>
            <person name="Noel C.J."/>
            <person name="Dacks J.B."/>
            <person name="Foster P.G."/>
            <person name="Simillion C."/>
            <person name="Van de Peer Y."/>
            <person name="Miranda-Saavedra D."/>
            <person name="Barton G.J."/>
            <person name="Westrop G.D."/>
            <person name="Mueller S."/>
            <person name="Dessi D."/>
            <person name="Fiori P.L."/>
            <person name="Ren Q."/>
            <person name="Paulsen I."/>
            <person name="Zhang H."/>
            <person name="Bastida-Corcuera F.D."/>
            <person name="Simoes-Barbosa A."/>
            <person name="Brown M.T."/>
            <person name="Hayes R.D."/>
            <person name="Mukherjee M."/>
            <person name="Okumura C.Y."/>
            <person name="Schneider R."/>
            <person name="Smith A.J."/>
            <person name="Vanacova S."/>
            <person name="Villalvazo M."/>
            <person name="Haas B.J."/>
            <person name="Pertea M."/>
            <person name="Feldblyum T.V."/>
            <person name="Utterback T.R."/>
            <person name="Shu C.L."/>
            <person name="Osoegawa K."/>
            <person name="de Jong P.J."/>
            <person name="Hrdy I."/>
            <person name="Horvathova L."/>
            <person name="Zubacova Z."/>
            <person name="Dolezal P."/>
            <person name="Malik S.B."/>
            <person name="Logsdon J.M. Jr."/>
            <person name="Henze K."/>
            <person name="Gupta A."/>
            <person name="Wang C.C."/>
            <person name="Dunne R.L."/>
            <person name="Upcroft J.A."/>
            <person name="Upcroft P."/>
            <person name="White O."/>
            <person name="Salzberg S.L."/>
            <person name="Tang P."/>
            <person name="Chiu C.-H."/>
            <person name="Lee Y.-S."/>
            <person name="Embley T.M."/>
            <person name="Coombs G.H."/>
            <person name="Mottram J.C."/>
            <person name="Tachezy J."/>
            <person name="Fraser-Liggett C.M."/>
            <person name="Johnson P.J."/>
        </authorList>
    </citation>
    <scope>NUCLEOTIDE SEQUENCE [LARGE SCALE GENOMIC DNA]</scope>
    <source>
        <strain evidence="1">G3</strain>
    </source>
</reference>
<evidence type="ECO:0000313" key="2">
    <source>
        <dbReference type="Proteomes" id="UP000001542"/>
    </source>
</evidence>
<name>A2DDN8_TRIV3</name>
<dbReference type="SMR" id="A2DDN8"/>
<dbReference type="PANTHER" id="PTHR47026">
    <property type="entry name" value="PIGMENTOSA GTPASE REGULATOR-LIKE PROTEIN, PUTATIVE-RELATED"/>
    <property type="match status" value="1"/>
</dbReference>
<dbReference type="EMBL" id="DS113190">
    <property type="protein sequence ID" value="EAY21414.1"/>
    <property type="molecule type" value="Genomic_DNA"/>
</dbReference>